<evidence type="ECO:0000313" key="2">
    <source>
        <dbReference type="Proteomes" id="UP000245207"/>
    </source>
</evidence>
<dbReference type="Proteomes" id="UP000245207">
    <property type="component" value="Unassembled WGS sequence"/>
</dbReference>
<dbReference type="STRING" id="35608.A0A2U1PM11"/>
<dbReference type="PANTHER" id="PTHR46407:SF3">
    <property type="entry name" value="OS02G0208700 PROTEIN"/>
    <property type="match status" value="1"/>
</dbReference>
<dbReference type="GO" id="GO:0080037">
    <property type="term" value="P:negative regulation of cytokinin-activated signaling pathway"/>
    <property type="evidence" value="ECO:0007669"/>
    <property type="project" value="InterPro"/>
</dbReference>
<dbReference type="SUPFAM" id="SSF117281">
    <property type="entry name" value="Kelch motif"/>
    <property type="match status" value="1"/>
</dbReference>
<keyword evidence="2" id="KW-1185">Reference proteome</keyword>
<accession>A0A2U1PM11</accession>
<evidence type="ECO:0000313" key="1">
    <source>
        <dbReference type="EMBL" id="PWA86795.1"/>
    </source>
</evidence>
<dbReference type="Pfam" id="PF01344">
    <property type="entry name" value="Kelch_1"/>
    <property type="match status" value="2"/>
</dbReference>
<sequence>MEQPEFYRARKSANKAQSLVILSQSRVKEFRGSYSYKFDTLPPYRLVALDPETGCWWKLPLMPEFKAGFPEKCEMIASGSNLVVMGGRVCDNQEYVDSVFVFDFLSYKWRRGANMPGGQRWFFGCASDGDDIIYVAGGYDAKVNPHKSAWAYHVSADTWTQLPDMAHERGYCKGLFHLGKFHVIIIVYAIYLQGQQQHHQSLEIFDTSLRQWLMLDSGDHDDKIIKLSKYCVKGTDQKLYTLSDSDLVVLEDGKWKLVARLPADVANKSYITPFPGHLLLTGELNYDHPHNAYILDLKDLIWTRLEVPTEYSGHVDSGCCFTI</sequence>
<comment type="caution">
    <text evidence="1">The sequence shown here is derived from an EMBL/GenBank/DDBJ whole genome shotgun (WGS) entry which is preliminary data.</text>
</comment>
<reference evidence="1 2" key="1">
    <citation type="journal article" date="2018" name="Mol. Plant">
        <title>The genome of Artemisia annua provides insight into the evolution of Asteraceae family and artemisinin biosynthesis.</title>
        <authorList>
            <person name="Shen Q."/>
            <person name="Zhang L."/>
            <person name="Liao Z."/>
            <person name="Wang S."/>
            <person name="Yan T."/>
            <person name="Shi P."/>
            <person name="Liu M."/>
            <person name="Fu X."/>
            <person name="Pan Q."/>
            <person name="Wang Y."/>
            <person name="Lv Z."/>
            <person name="Lu X."/>
            <person name="Zhang F."/>
            <person name="Jiang W."/>
            <person name="Ma Y."/>
            <person name="Chen M."/>
            <person name="Hao X."/>
            <person name="Li L."/>
            <person name="Tang Y."/>
            <person name="Lv G."/>
            <person name="Zhou Y."/>
            <person name="Sun X."/>
            <person name="Brodelius P.E."/>
            <person name="Rose J.K.C."/>
            <person name="Tang K."/>
        </authorList>
    </citation>
    <scope>NUCLEOTIDE SEQUENCE [LARGE SCALE GENOMIC DNA]</scope>
    <source>
        <strain evidence="2">cv. Huhao1</strain>
        <tissue evidence="1">Leaf</tissue>
    </source>
</reference>
<dbReference type="AlphaFoldDB" id="A0A2U1PM11"/>
<protein>
    <submittedName>
        <fullName evidence="1">F-box domain, Galactose oxidase, beta-propeller</fullName>
    </submittedName>
</protein>
<dbReference type="EMBL" id="PKPP01000981">
    <property type="protein sequence ID" value="PWA86795.1"/>
    <property type="molecule type" value="Genomic_DNA"/>
</dbReference>
<proteinExistence type="predicted"/>
<dbReference type="Gene3D" id="2.120.10.80">
    <property type="entry name" value="Kelch-type beta propeller"/>
    <property type="match status" value="1"/>
</dbReference>
<gene>
    <name evidence="1" type="ORF">CTI12_AA077720</name>
</gene>
<dbReference type="InterPro" id="IPR044595">
    <property type="entry name" value="KMD1-4"/>
</dbReference>
<dbReference type="InterPro" id="IPR006652">
    <property type="entry name" value="Kelch_1"/>
</dbReference>
<dbReference type="GO" id="GO:2000762">
    <property type="term" value="P:regulation of phenylpropanoid metabolic process"/>
    <property type="evidence" value="ECO:0007669"/>
    <property type="project" value="InterPro"/>
</dbReference>
<dbReference type="OrthoDB" id="191037at2759"/>
<dbReference type="InterPro" id="IPR015915">
    <property type="entry name" value="Kelch-typ_b-propeller"/>
</dbReference>
<dbReference type="PANTHER" id="PTHR46407">
    <property type="entry name" value="OS02G0208700 PROTEIN"/>
    <property type="match status" value="1"/>
</dbReference>
<name>A0A2U1PM11_ARTAN</name>
<organism evidence="1 2">
    <name type="scientific">Artemisia annua</name>
    <name type="common">Sweet wormwood</name>
    <dbReference type="NCBI Taxonomy" id="35608"/>
    <lineage>
        <taxon>Eukaryota</taxon>
        <taxon>Viridiplantae</taxon>
        <taxon>Streptophyta</taxon>
        <taxon>Embryophyta</taxon>
        <taxon>Tracheophyta</taxon>
        <taxon>Spermatophyta</taxon>
        <taxon>Magnoliopsida</taxon>
        <taxon>eudicotyledons</taxon>
        <taxon>Gunneridae</taxon>
        <taxon>Pentapetalae</taxon>
        <taxon>asterids</taxon>
        <taxon>campanulids</taxon>
        <taxon>Asterales</taxon>
        <taxon>Asteraceae</taxon>
        <taxon>Asteroideae</taxon>
        <taxon>Anthemideae</taxon>
        <taxon>Artemisiinae</taxon>
        <taxon>Artemisia</taxon>
    </lineage>
</organism>
<dbReference type="SMART" id="SM00612">
    <property type="entry name" value="Kelch"/>
    <property type="match status" value="2"/>
</dbReference>